<evidence type="ECO:0000313" key="1">
    <source>
        <dbReference type="EMBL" id="THY29138.1"/>
    </source>
</evidence>
<name>A0A4S9LII1_AURPU</name>
<organism evidence="1 2">
    <name type="scientific">Aureobasidium pullulans</name>
    <name type="common">Black yeast</name>
    <name type="synonym">Pullularia pullulans</name>
    <dbReference type="NCBI Taxonomy" id="5580"/>
    <lineage>
        <taxon>Eukaryota</taxon>
        <taxon>Fungi</taxon>
        <taxon>Dikarya</taxon>
        <taxon>Ascomycota</taxon>
        <taxon>Pezizomycotina</taxon>
        <taxon>Dothideomycetes</taxon>
        <taxon>Dothideomycetidae</taxon>
        <taxon>Dothideales</taxon>
        <taxon>Saccotheciaceae</taxon>
        <taxon>Aureobasidium</taxon>
    </lineage>
</organism>
<dbReference type="InterPro" id="IPR011990">
    <property type="entry name" value="TPR-like_helical_dom_sf"/>
</dbReference>
<dbReference type="InterPro" id="IPR053209">
    <property type="entry name" value="Gramillin-biosynth_MTr"/>
</dbReference>
<protein>
    <recommendedName>
        <fullName evidence="3">TPR-like protein</fullName>
    </recommendedName>
</protein>
<accession>A0A4S9LII1</accession>
<dbReference type="PANTHER" id="PTHR47643">
    <property type="entry name" value="TPR DOMAIN PROTEIN (AFU_ORTHOLOGUE AFUA_5G12710)"/>
    <property type="match status" value="1"/>
</dbReference>
<gene>
    <name evidence="1" type="ORF">D6D01_03653</name>
</gene>
<evidence type="ECO:0008006" key="3">
    <source>
        <dbReference type="Google" id="ProtNLM"/>
    </source>
</evidence>
<dbReference type="PANTHER" id="PTHR47643:SF2">
    <property type="entry name" value="TPR DOMAIN PROTEIN (AFU_ORTHOLOGUE AFUA_5G12710)"/>
    <property type="match status" value="1"/>
</dbReference>
<sequence length="453" mass="51546">MPPESTSTSSLFDQRIFASRNPRCRSYLVRFFHDSTELHDLAKARQGELRVAQHTRESLSREYTTEVAQQKFENGKEIDRWVRLILTSYPPCLKPLTALDKASPLMILIPFMLLKDLRIHTHHQGRALVVRVFGEPVYLNNVVSLVNVVEDEARDVEKVQLFFSSTLPLEVMLAKGTMIAVKEPYYELCDGSSYLRVDHPSNVKILHQGDPWCLEVFKTSSEPILTATACWKEYGNHALSLKKYTDAIHCYTSGLDTFGRTEAYKRDLFRNRAAVDLLAAEAAKVDAFESLTGHNDDESRKLDTKALYRAGRSSYHLRDFLAAEELYQRLLAISRLDEDGLRELSKTQTRLITQLRLTRACLVGDLDKTEECAIALANDLGYQISIKGTNVHLDRTNGYSDMIMVDVLANFTEVAVRRGHLELALEFQSLAKEMYIITNGVISGMYKKYGKFE</sequence>
<reference evidence="1 2" key="1">
    <citation type="submission" date="2018-10" db="EMBL/GenBank/DDBJ databases">
        <title>Fifty Aureobasidium pullulans genomes reveal a recombining polyextremotolerant generalist.</title>
        <authorList>
            <person name="Gostincar C."/>
            <person name="Turk M."/>
            <person name="Zajc J."/>
            <person name="Gunde-Cimerman N."/>
        </authorList>
    </citation>
    <scope>NUCLEOTIDE SEQUENCE [LARGE SCALE GENOMIC DNA]</scope>
    <source>
        <strain evidence="1 2">EXF-6604</strain>
    </source>
</reference>
<dbReference type="Proteomes" id="UP000306584">
    <property type="component" value="Unassembled WGS sequence"/>
</dbReference>
<proteinExistence type="predicted"/>
<dbReference type="AlphaFoldDB" id="A0A4S9LII1"/>
<dbReference type="SUPFAM" id="SSF48452">
    <property type="entry name" value="TPR-like"/>
    <property type="match status" value="1"/>
</dbReference>
<dbReference type="Gene3D" id="1.25.40.10">
    <property type="entry name" value="Tetratricopeptide repeat domain"/>
    <property type="match status" value="1"/>
</dbReference>
<evidence type="ECO:0000313" key="2">
    <source>
        <dbReference type="Proteomes" id="UP000306584"/>
    </source>
</evidence>
<comment type="caution">
    <text evidence="1">The sequence shown here is derived from an EMBL/GenBank/DDBJ whole genome shotgun (WGS) entry which is preliminary data.</text>
</comment>
<dbReference type="EMBL" id="QZBD01000105">
    <property type="protein sequence ID" value="THY29138.1"/>
    <property type="molecule type" value="Genomic_DNA"/>
</dbReference>